<dbReference type="RefSeq" id="WP_102112868.1">
    <property type="nucleotide sequence ID" value="NZ_BMGN01000005.1"/>
</dbReference>
<dbReference type="AlphaFoldDB" id="A0A2K9NDP2"/>
<reference evidence="1 2" key="1">
    <citation type="submission" date="2017-12" db="EMBL/GenBank/DDBJ databases">
        <title>Genomes of bacteria within cyanobacterial aggregates.</title>
        <authorList>
            <person name="Cai H."/>
        </authorList>
    </citation>
    <scope>NUCLEOTIDE SEQUENCE [LARGE SCALE GENOMIC DNA]</scope>
    <source>
        <strain evidence="1 2">TH16</strain>
    </source>
</reference>
<gene>
    <name evidence="1" type="ORF">C0V82_14215</name>
</gene>
<keyword evidence="2" id="KW-1185">Reference proteome</keyword>
<dbReference type="OrthoDB" id="7651856at2"/>
<protein>
    <submittedName>
        <fullName evidence="1">Uncharacterized protein</fullName>
    </submittedName>
</protein>
<proteinExistence type="predicted"/>
<evidence type="ECO:0000313" key="1">
    <source>
        <dbReference type="EMBL" id="AUN31261.1"/>
    </source>
</evidence>
<dbReference type="Proteomes" id="UP000234752">
    <property type="component" value="Chromosome eg_1"/>
</dbReference>
<organism evidence="1 2">
    <name type="scientific">Niveispirillum cyanobacteriorum</name>
    <dbReference type="NCBI Taxonomy" id="1612173"/>
    <lineage>
        <taxon>Bacteria</taxon>
        <taxon>Pseudomonadati</taxon>
        <taxon>Pseudomonadota</taxon>
        <taxon>Alphaproteobacteria</taxon>
        <taxon>Rhodospirillales</taxon>
        <taxon>Azospirillaceae</taxon>
        <taxon>Niveispirillum</taxon>
    </lineage>
</organism>
<dbReference type="EMBL" id="CP025611">
    <property type="protein sequence ID" value="AUN31261.1"/>
    <property type="molecule type" value="Genomic_DNA"/>
</dbReference>
<evidence type="ECO:0000313" key="2">
    <source>
        <dbReference type="Proteomes" id="UP000234752"/>
    </source>
</evidence>
<dbReference type="KEGG" id="ncb:C0V82_14215"/>
<sequence length="119" mass="13200">MENATHDAIRYAEGALATLKRAGCSNLRVFCLGCGHWHWLRIDDAIARLGASAGLVMVARRVRCHCCGTKGAHVEPEEPPGIGTPHYLAWALARRTWLRAELERFQDLDEWLPPGQAQG</sequence>
<name>A0A2K9NDP2_9PROT</name>
<accession>A0A2K9NDP2</accession>